<protein>
    <submittedName>
        <fullName evidence="1">Uncharacterized protein</fullName>
    </submittedName>
</protein>
<reference evidence="1 2" key="1">
    <citation type="journal article" date="2019" name="Int. J. Syst. Evol. Microbiol.">
        <title>The Global Catalogue of Microorganisms (GCM) 10K type strain sequencing project: providing services to taxonomists for standard genome sequencing and annotation.</title>
        <authorList>
            <consortium name="The Broad Institute Genomics Platform"/>
            <consortium name="The Broad Institute Genome Sequencing Center for Infectious Disease"/>
            <person name="Wu L."/>
            <person name="Ma J."/>
        </authorList>
    </citation>
    <scope>NUCLEOTIDE SEQUENCE [LARGE SCALE GENOMIC DNA]</scope>
    <source>
        <strain evidence="1 2">XZGYJ-43</strain>
    </source>
</reference>
<sequence length="308" mass="34733">MPELNEKELLTNINRGEFIERYVARFTQGLDTDSANIYDFDRMLLARDGDDDVPNELIWGAIRDYSKHVGLLSNTPSESEVLQEIQRYFHRLNVSAIEQTATAFSNYLQEHYTSITTITENALIEIPDPTVPHLGDYPVVDVILYAHPDDSIMKTVEATRYSANLSVDDPDAVFDHVSRAVPSRDIQQYADDVYQETVDAFSTELTSNLVEGLQRDALVAAGYTELKEEPVPDDVNRLYAGKPATYWQKEIWTIDEVDATTGFARVWFLPDDHVGVVEPSDGDFDHETAVAQIRTELDEYTTADAGNT</sequence>
<accession>A0ABD5YZC2</accession>
<comment type="caution">
    <text evidence="1">The sequence shown here is derived from an EMBL/GenBank/DDBJ whole genome shotgun (WGS) entry which is preliminary data.</text>
</comment>
<evidence type="ECO:0000313" key="1">
    <source>
        <dbReference type="EMBL" id="MFC7198203.1"/>
    </source>
</evidence>
<dbReference type="AlphaFoldDB" id="A0ABD5YZC2"/>
<organism evidence="1 2">
    <name type="scientific">Halospeciosus flavus</name>
    <dbReference type="NCBI Taxonomy" id="3032283"/>
    <lineage>
        <taxon>Archaea</taxon>
        <taxon>Methanobacteriati</taxon>
        <taxon>Methanobacteriota</taxon>
        <taxon>Stenosarchaea group</taxon>
        <taxon>Halobacteria</taxon>
        <taxon>Halobacteriales</taxon>
        <taxon>Halobacteriaceae</taxon>
        <taxon>Halospeciosus</taxon>
    </lineage>
</organism>
<evidence type="ECO:0000313" key="2">
    <source>
        <dbReference type="Proteomes" id="UP001596447"/>
    </source>
</evidence>
<dbReference type="RefSeq" id="WP_279530159.1">
    <property type="nucleotide sequence ID" value="NZ_CP122313.1"/>
</dbReference>
<dbReference type="EMBL" id="JBHTAR010000003">
    <property type="protein sequence ID" value="MFC7198203.1"/>
    <property type="molecule type" value="Genomic_DNA"/>
</dbReference>
<keyword evidence="2" id="KW-1185">Reference proteome</keyword>
<proteinExistence type="predicted"/>
<dbReference type="Proteomes" id="UP001596447">
    <property type="component" value="Unassembled WGS sequence"/>
</dbReference>
<name>A0ABD5YZC2_9EURY</name>
<gene>
    <name evidence="1" type="ORF">ACFQJ9_01640</name>
</gene>